<keyword evidence="2" id="KW-0234">DNA repair</keyword>
<dbReference type="Gene3D" id="2.40.290.10">
    <property type="match status" value="1"/>
</dbReference>
<evidence type="ECO:0000313" key="6">
    <source>
        <dbReference type="Proteomes" id="UP000199365"/>
    </source>
</evidence>
<gene>
    <name evidence="2" type="primary">ku</name>
    <name evidence="5" type="ORF">SAMN05445850_8544</name>
</gene>
<dbReference type="InterPro" id="IPR016194">
    <property type="entry name" value="SPOC-like_C_dom_sf"/>
</dbReference>
<keyword evidence="6" id="KW-1185">Reference proteome</keyword>
<organism evidence="5 6">
    <name type="scientific">Paraburkholderia tuberum</name>
    <dbReference type="NCBI Taxonomy" id="157910"/>
    <lineage>
        <taxon>Bacteria</taxon>
        <taxon>Pseudomonadati</taxon>
        <taxon>Pseudomonadota</taxon>
        <taxon>Betaproteobacteria</taxon>
        <taxon>Burkholderiales</taxon>
        <taxon>Burkholderiaceae</taxon>
        <taxon>Paraburkholderia</taxon>
    </lineage>
</organism>
<feature type="compositionally biased region" description="Low complexity" evidence="3">
    <location>
        <begin position="261"/>
        <end position="275"/>
    </location>
</feature>
<dbReference type="SUPFAM" id="SSF100939">
    <property type="entry name" value="SPOC domain-like"/>
    <property type="match status" value="1"/>
</dbReference>
<dbReference type="STRING" id="157910.SAMN05445850_8544"/>
<dbReference type="InterPro" id="IPR009187">
    <property type="entry name" value="Prok_Ku"/>
</dbReference>
<dbReference type="GO" id="GO:0006303">
    <property type="term" value="P:double-strand break repair via nonhomologous end joining"/>
    <property type="evidence" value="ECO:0007669"/>
    <property type="project" value="UniProtKB-UniRule"/>
</dbReference>
<name>A0A1H1KLQ8_9BURK</name>
<feature type="region of interest" description="Disordered" evidence="3">
    <location>
        <begin position="256"/>
        <end position="305"/>
    </location>
</feature>
<dbReference type="RefSeq" id="WP_090812880.1">
    <property type="nucleotide sequence ID" value="NZ_FNKX01000005.1"/>
</dbReference>
<dbReference type="PANTHER" id="PTHR41251">
    <property type="entry name" value="NON-HOMOLOGOUS END JOINING PROTEIN KU"/>
    <property type="match status" value="1"/>
</dbReference>
<dbReference type="PIRSF" id="PIRSF006493">
    <property type="entry name" value="Prok_Ku"/>
    <property type="match status" value="1"/>
</dbReference>
<comment type="similarity">
    <text evidence="2">Belongs to the prokaryotic Ku family.</text>
</comment>
<dbReference type="GO" id="GO:0003690">
    <property type="term" value="F:double-stranded DNA binding"/>
    <property type="evidence" value="ECO:0007669"/>
    <property type="project" value="UniProtKB-UniRule"/>
</dbReference>
<dbReference type="SMART" id="SM00559">
    <property type="entry name" value="Ku78"/>
    <property type="match status" value="1"/>
</dbReference>
<keyword evidence="2" id="KW-0233">DNA recombination</keyword>
<comment type="subunit">
    <text evidence="2">Homodimer. Interacts with LigD.</text>
</comment>
<comment type="function">
    <text evidence="2">With LigD forms a non-homologous end joining (NHEJ) DNA repair enzyme, which repairs dsDNA breaks with reduced fidelity. Binds linear dsDNA with 5'- and 3'- overhangs but not closed circular dsDNA nor ssDNA. Recruits and stimulates the ligase activity of LigD.</text>
</comment>
<feature type="compositionally biased region" description="Low complexity" evidence="3">
    <location>
        <begin position="293"/>
        <end position="305"/>
    </location>
</feature>
<feature type="domain" description="Ku" evidence="4">
    <location>
        <begin position="54"/>
        <end position="182"/>
    </location>
</feature>
<dbReference type="GO" id="GO:0006310">
    <property type="term" value="P:DNA recombination"/>
    <property type="evidence" value="ECO:0007669"/>
    <property type="project" value="UniProtKB-KW"/>
</dbReference>
<proteinExistence type="inferred from homology"/>
<dbReference type="AlphaFoldDB" id="A0A1H1KLQ8"/>
<evidence type="ECO:0000313" key="5">
    <source>
        <dbReference type="EMBL" id="SDR62972.1"/>
    </source>
</evidence>
<evidence type="ECO:0000256" key="2">
    <source>
        <dbReference type="HAMAP-Rule" id="MF_01875"/>
    </source>
</evidence>
<dbReference type="NCBIfam" id="TIGR02772">
    <property type="entry name" value="Ku_bact"/>
    <property type="match status" value="1"/>
</dbReference>
<protein>
    <recommendedName>
        <fullName evidence="2">Non-homologous end joining protein Ku</fullName>
    </recommendedName>
</protein>
<evidence type="ECO:0000256" key="1">
    <source>
        <dbReference type="ARBA" id="ARBA00023125"/>
    </source>
</evidence>
<evidence type="ECO:0000256" key="3">
    <source>
        <dbReference type="SAM" id="MobiDB-lite"/>
    </source>
</evidence>
<dbReference type="Proteomes" id="UP000199365">
    <property type="component" value="Unassembled WGS sequence"/>
</dbReference>
<evidence type="ECO:0000259" key="4">
    <source>
        <dbReference type="SMART" id="SM00559"/>
    </source>
</evidence>
<dbReference type="HAMAP" id="MF_01875">
    <property type="entry name" value="Prokaryotic_Ku"/>
    <property type="match status" value="1"/>
</dbReference>
<sequence>MAARSIASLSLSFGLVSIPVRLYSATSASETISFNLLAPDGSRVQQQYVSKATGKVVERTDMQKGYEFEKEKFVVFTKDELKALEESPSHIVEILAFLPDRSIDPVYYDKAYFIAPDKRGGKPYSLLKKALLASERCALASWNWKGKTHMVQVRATDDGLGFQQLLWGDAVRSLKDLDIEDAHVTENELQLALKINEQGEADSYEPGQYEDIEKKRVLEAIDAKIAGKQIVTPQEETATDSGQVIDLMEALRASLARNAKRTPAPSRARPAAPVAELPAKPRKTVKRAEKAEAPAAAPAKARGRR</sequence>
<keyword evidence="2" id="KW-0227">DNA damage</keyword>
<accession>A0A1H1KLQ8</accession>
<keyword evidence="1 2" id="KW-0238">DNA-binding</keyword>
<dbReference type="Pfam" id="PF02735">
    <property type="entry name" value="Ku"/>
    <property type="match status" value="1"/>
</dbReference>
<dbReference type="InterPro" id="IPR006164">
    <property type="entry name" value="DNA_bd_Ku70/Ku80"/>
</dbReference>
<dbReference type="EMBL" id="FNKX01000005">
    <property type="protein sequence ID" value="SDR62972.1"/>
    <property type="molecule type" value="Genomic_DNA"/>
</dbReference>
<dbReference type="PANTHER" id="PTHR41251:SF1">
    <property type="entry name" value="NON-HOMOLOGOUS END JOINING PROTEIN KU"/>
    <property type="match status" value="1"/>
</dbReference>
<reference evidence="6" key="1">
    <citation type="submission" date="2016-10" db="EMBL/GenBank/DDBJ databases">
        <authorList>
            <person name="Varghese N."/>
            <person name="Submissions S."/>
        </authorList>
    </citation>
    <scope>NUCLEOTIDE SEQUENCE [LARGE SCALE GENOMIC DNA]</scope>
    <source>
        <strain evidence="6">DUS833</strain>
    </source>
</reference>